<evidence type="ECO:0000256" key="3">
    <source>
        <dbReference type="ARBA" id="ARBA00022729"/>
    </source>
</evidence>
<comment type="similarity">
    <text evidence="4">Belongs to the IsaB family.</text>
</comment>
<evidence type="ECO:0000256" key="2">
    <source>
        <dbReference type="ARBA" id="ARBA00022525"/>
    </source>
</evidence>
<name>A0A2T4MGX9_9STAP</name>
<gene>
    <name evidence="7" type="ORF">GLV84_00720</name>
    <name evidence="8" type="ORF">MUA95_01395</name>
</gene>
<proteinExistence type="inferred from homology"/>
<evidence type="ECO:0000256" key="1">
    <source>
        <dbReference type="ARBA" id="ARBA00004613"/>
    </source>
</evidence>
<reference evidence="8" key="2">
    <citation type="submission" date="2022-03" db="EMBL/GenBank/DDBJ databases">
        <title>Comparative Genomics of East African Camel-Associated Staphylococcaceae spp.: Diversity and Inheritance of Traits Involved in Host-Pathogen Interactions.</title>
        <authorList>
            <person name="Akarsu H."/>
            <person name="Liljander A."/>
            <person name="Younan M."/>
            <person name="Brodard I."/>
            <person name="Glucks I."/>
            <person name="Labroussaa F."/>
            <person name="Overesch G."/>
            <person name="Kuhnert P."/>
            <person name="Perreten V."/>
            <person name="Drexler J.F."/>
            <person name="Corman V.M."/>
            <person name="Falquet L."/>
            <person name="Jores J."/>
        </authorList>
    </citation>
    <scope>NUCLEOTIDE SEQUENCE</scope>
    <source>
        <strain evidence="8">IVB6197</strain>
    </source>
</reference>
<reference evidence="7" key="1">
    <citation type="submission" date="2019-11" db="EMBL/GenBank/DDBJ databases">
        <title>Whole genome comparisons of Staphylococcus agnetis isolates from cattle and chickens.</title>
        <authorList>
            <person name="Rhoads D."/>
            <person name="Shwani A."/>
            <person name="Adkins P."/>
            <person name="Calcutt M."/>
            <person name="Middleton J."/>
        </authorList>
    </citation>
    <scope>NUCLEOTIDE SEQUENCE</scope>
    <source>
        <strain evidence="7">1387</strain>
    </source>
</reference>
<dbReference type="EMBL" id="CP094809">
    <property type="protein sequence ID" value="UXU57491.1"/>
    <property type="molecule type" value="Genomic_DNA"/>
</dbReference>
<keyword evidence="3 6" id="KW-0732">Signal</keyword>
<evidence type="ECO:0000256" key="4">
    <source>
        <dbReference type="ARBA" id="ARBA00093777"/>
    </source>
</evidence>
<dbReference type="Proteomes" id="UP001065705">
    <property type="component" value="Chromosome"/>
</dbReference>
<accession>A0A2T4MGX9</accession>
<dbReference type="AlphaFoldDB" id="A0A2T4MGX9"/>
<dbReference type="RefSeq" id="WP_103346404.1">
    <property type="nucleotide sequence ID" value="NZ_CP031266.1"/>
</dbReference>
<evidence type="ECO:0000313" key="9">
    <source>
        <dbReference type="Proteomes" id="UP000646308"/>
    </source>
</evidence>
<comment type="subcellular location">
    <subcellularLocation>
        <location evidence="1">Secreted</location>
    </subcellularLocation>
</comment>
<evidence type="ECO:0000313" key="7">
    <source>
        <dbReference type="EMBL" id="NJI01410.1"/>
    </source>
</evidence>
<dbReference type="EMBL" id="WMFL01000013">
    <property type="protein sequence ID" value="NJI01410.1"/>
    <property type="molecule type" value="Genomic_DNA"/>
</dbReference>
<feature type="chain" id="PRO_5044070802" description="Immunodominant staphylococcal antigen B" evidence="6">
    <location>
        <begin position="20"/>
        <end position="162"/>
    </location>
</feature>
<feature type="signal peptide" evidence="6">
    <location>
        <begin position="1"/>
        <end position="19"/>
    </location>
</feature>
<protein>
    <recommendedName>
        <fullName evidence="5">Immunodominant staphylococcal antigen B</fullName>
    </recommendedName>
</protein>
<dbReference type="Proteomes" id="UP000646308">
    <property type="component" value="Unassembled WGS sequence"/>
</dbReference>
<sequence length="162" mass="17677">MKKLSKVLLASTLVTGALIGTQALTPEQPVAHAATSPWYAYHGQTTFGGAFYLDGHFKNAVQHRGLTFNGYKISAPFSKKNIKYVKVHDQGIAVVSGKTASSIMFPVSKGTSIQKVKMSYGKPTKVFESAQGTVYRYQYKQATIDFTEAHHQVTMITVSNGL</sequence>
<dbReference type="GeneID" id="57692652"/>
<organism evidence="7 9">
    <name type="scientific">Staphylococcus agnetis</name>
    <dbReference type="NCBI Taxonomy" id="985762"/>
    <lineage>
        <taxon>Bacteria</taxon>
        <taxon>Bacillati</taxon>
        <taxon>Bacillota</taxon>
        <taxon>Bacilli</taxon>
        <taxon>Bacillales</taxon>
        <taxon>Staphylococcaceae</taxon>
        <taxon>Staphylococcus</taxon>
    </lineage>
</organism>
<keyword evidence="2" id="KW-0964">Secreted</keyword>
<evidence type="ECO:0000256" key="5">
    <source>
        <dbReference type="ARBA" id="ARBA00093792"/>
    </source>
</evidence>
<evidence type="ECO:0000256" key="6">
    <source>
        <dbReference type="SAM" id="SignalP"/>
    </source>
</evidence>
<dbReference type="NCBIfam" id="NF047686">
    <property type="entry name" value="IsaB_fam"/>
    <property type="match status" value="1"/>
</dbReference>
<evidence type="ECO:0000313" key="8">
    <source>
        <dbReference type="EMBL" id="UXU57491.1"/>
    </source>
</evidence>
<dbReference type="InterPro" id="IPR058086">
    <property type="entry name" value="IsaB"/>
</dbReference>